<evidence type="ECO:0000313" key="1">
    <source>
        <dbReference type="EMBL" id="KAE8237236.1"/>
    </source>
</evidence>
<evidence type="ECO:0000313" key="2">
    <source>
        <dbReference type="Proteomes" id="UP000077521"/>
    </source>
</evidence>
<dbReference type="Proteomes" id="UP000077521">
    <property type="component" value="Unassembled WGS sequence"/>
</dbReference>
<comment type="caution">
    <text evidence="1">The sequence shown here is derived from an EMBL/GenBank/DDBJ whole genome shotgun (WGS) entry which is preliminary data.</text>
</comment>
<protein>
    <submittedName>
        <fullName evidence="1">Uncharacterized protein</fullName>
    </submittedName>
</protein>
<keyword evidence="2" id="KW-1185">Reference proteome</keyword>
<dbReference type="AlphaFoldDB" id="A0A177T754"/>
<organism evidence="1 2">
    <name type="scientific">Tilletia indica</name>
    <dbReference type="NCBI Taxonomy" id="43049"/>
    <lineage>
        <taxon>Eukaryota</taxon>
        <taxon>Fungi</taxon>
        <taxon>Dikarya</taxon>
        <taxon>Basidiomycota</taxon>
        <taxon>Ustilaginomycotina</taxon>
        <taxon>Exobasidiomycetes</taxon>
        <taxon>Tilletiales</taxon>
        <taxon>Tilletiaceae</taxon>
        <taxon>Tilletia</taxon>
    </lineage>
</organism>
<sequence>MLMAAVLQTLEKDEQEAKVRLDMASPGYNADKRARELYEDPRLYLGHTLRLVDTTPFLLLERALRFVEDNITAGTQVEPGFRAYQEALADLLQAMALRSADLAPGWTRVLLERDPAVVAMNCGDNPASKDGTTCRVCGPWNPSGLAKHRTG</sequence>
<reference evidence="1" key="2">
    <citation type="journal article" date="2019" name="IMA Fungus">
        <title>Genome sequencing and comparison of five Tilletia species to identify candidate genes for the detection of regulated species infecting wheat.</title>
        <authorList>
            <person name="Nguyen H.D.T."/>
            <person name="Sultana T."/>
            <person name="Kesanakurti P."/>
            <person name="Hambleton S."/>
        </authorList>
    </citation>
    <scope>NUCLEOTIDE SEQUENCE</scope>
    <source>
        <strain evidence="1">DAOMC 236416</strain>
    </source>
</reference>
<proteinExistence type="predicted"/>
<accession>A0A177T754</accession>
<reference evidence="1" key="1">
    <citation type="submission" date="2016-04" db="EMBL/GenBank/DDBJ databases">
        <authorList>
            <person name="Nguyen H.D."/>
            <person name="Samba Siva P."/>
            <person name="Cullis J."/>
            <person name="Levesque C.A."/>
            <person name="Hambleton S."/>
        </authorList>
    </citation>
    <scope>NUCLEOTIDE SEQUENCE</scope>
    <source>
        <strain evidence="1">DAOMC 236416</strain>
    </source>
</reference>
<name>A0A177T754_9BASI</name>
<gene>
    <name evidence="1" type="ORF">A4X13_0g8861</name>
</gene>
<dbReference type="EMBL" id="LWDF02001872">
    <property type="protein sequence ID" value="KAE8237236.1"/>
    <property type="molecule type" value="Genomic_DNA"/>
</dbReference>